<name>A0ABU8H7Y5_9SPHN</name>
<evidence type="ECO:0000313" key="1">
    <source>
        <dbReference type="EMBL" id="MEI5689109.1"/>
    </source>
</evidence>
<gene>
    <name evidence="1" type="ORF">V8201_18610</name>
</gene>
<evidence type="ECO:0000313" key="2">
    <source>
        <dbReference type="Proteomes" id="UP001367771"/>
    </source>
</evidence>
<dbReference type="EMBL" id="JBBBDM010000021">
    <property type="protein sequence ID" value="MEI5689109.1"/>
    <property type="molecule type" value="Genomic_DNA"/>
</dbReference>
<proteinExistence type="predicted"/>
<dbReference type="Proteomes" id="UP001367771">
    <property type="component" value="Unassembled WGS sequence"/>
</dbReference>
<dbReference type="RefSeq" id="WP_336546243.1">
    <property type="nucleotide sequence ID" value="NZ_JBBBDM010000021.1"/>
</dbReference>
<protein>
    <submittedName>
        <fullName evidence="1">Uncharacterized protein</fullName>
    </submittedName>
</protein>
<keyword evidence="2" id="KW-1185">Reference proteome</keyword>
<sequence>MREQIYGLLDHPSDQLDTYRTNAPDGEWTGRFDHRAWGKSANLFCYFTDTVSAEGYRLSVFFDKEYRPAKGGPAMDLEPLKAVFRITTRRGKRGLSQFVAAEPLA</sequence>
<organism evidence="1 2">
    <name type="scientific">Sphingomonas kyungheensis</name>
    <dbReference type="NCBI Taxonomy" id="1069987"/>
    <lineage>
        <taxon>Bacteria</taxon>
        <taxon>Pseudomonadati</taxon>
        <taxon>Pseudomonadota</taxon>
        <taxon>Alphaproteobacteria</taxon>
        <taxon>Sphingomonadales</taxon>
        <taxon>Sphingomonadaceae</taxon>
        <taxon>Sphingomonas</taxon>
    </lineage>
</organism>
<accession>A0ABU8H7Y5</accession>
<reference evidence="1 2" key="1">
    <citation type="journal article" date="2013" name="Int. J. Syst. Evol. Microbiol.">
        <title>Sphingomonas kyungheensis sp. nov., a bacterium with ginsenoside-converting activity isolated from soil of a ginseng field.</title>
        <authorList>
            <person name="Son H.M."/>
            <person name="Yang J.E."/>
            <person name="Park Y."/>
            <person name="Han C.K."/>
            <person name="Kim S.G."/>
            <person name="Kook M."/>
            <person name="Yi T.H."/>
        </authorList>
    </citation>
    <scope>NUCLEOTIDE SEQUENCE [LARGE SCALE GENOMIC DNA]</scope>
    <source>
        <strain evidence="1 2">LMG 26582</strain>
    </source>
</reference>
<comment type="caution">
    <text evidence="1">The sequence shown here is derived from an EMBL/GenBank/DDBJ whole genome shotgun (WGS) entry which is preliminary data.</text>
</comment>